<sequence length="100" mass="11143">MTTANKVCCHGDCGSPNWIRIAPNETPEQCAEELLGINMAMSLYQRRPFTALANTSSRHPQTIHAEQEQGKKWRMPPQFIKYGEKQRSGGIISGANEIIA</sequence>
<accession>A0AAV4WFK1</accession>
<dbReference type="AlphaFoldDB" id="A0AAV4WFK1"/>
<evidence type="ECO:0000256" key="1">
    <source>
        <dbReference type="SAM" id="MobiDB-lite"/>
    </source>
</evidence>
<evidence type="ECO:0000313" key="3">
    <source>
        <dbReference type="Proteomes" id="UP001054945"/>
    </source>
</evidence>
<feature type="region of interest" description="Disordered" evidence="1">
    <location>
        <begin position="54"/>
        <end position="77"/>
    </location>
</feature>
<name>A0AAV4WFK1_CAEEX</name>
<dbReference type="EMBL" id="BPLR01016150">
    <property type="protein sequence ID" value="GIY81636.1"/>
    <property type="molecule type" value="Genomic_DNA"/>
</dbReference>
<evidence type="ECO:0000313" key="2">
    <source>
        <dbReference type="EMBL" id="GIY81636.1"/>
    </source>
</evidence>
<keyword evidence="3" id="KW-1185">Reference proteome</keyword>
<reference evidence="2 3" key="1">
    <citation type="submission" date="2021-06" db="EMBL/GenBank/DDBJ databases">
        <title>Caerostris extrusa draft genome.</title>
        <authorList>
            <person name="Kono N."/>
            <person name="Arakawa K."/>
        </authorList>
    </citation>
    <scope>NUCLEOTIDE SEQUENCE [LARGE SCALE GENOMIC DNA]</scope>
</reference>
<comment type="caution">
    <text evidence="2">The sequence shown here is derived from an EMBL/GenBank/DDBJ whole genome shotgun (WGS) entry which is preliminary data.</text>
</comment>
<organism evidence="2 3">
    <name type="scientific">Caerostris extrusa</name>
    <name type="common">Bark spider</name>
    <name type="synonym">Caerostris bankana</name>
    <dbReference type="NCBI Taxonomy" id="172846"/>
    <lineage>
        <taxon>Eukaryota</taxon>
        <taxon>Metazoa</taxon>
        <taxon>Ecdysozoa</taxon>
        <taxon>Arthropoda</taxon>
        <taxon>Chelicerata</taxon>
        <taxon>Arachnida</taxon>
        <taxon>Araneae</taxon>
        <taxon>Araneomorphae</taxon>
        <taxon>Entelegynae</taxon>
        <taxon>Araneoidea</taxon>
        <taxon>Araneidae</taxon>
        <taxon>Caerostris</taxon>
    </lineage>
</organism>
<proteinExistence type="predicted"/>
<dbReference type="Proteomes" id="UP001054945">
    <property type="component" value="Unassembled WGS sequence"/>
</dbReference>
<protein>
    <submittedName>
        <fullName evidence="2">Uncharacterized protein</fullName>
    </submittedName>
</protein>
<gene>
    <name evidence="2" type="ORF">CEXT_222201</name>
</gene>